<reference evidence="2 3" key="1">
    <citation type="submission" date="2017-06" db="EMBL/GenBank/DDBJ databases">
        <authorList>
            <person name="Kim H.J."/>
            <person name="Triplett B.A."/>
        </authorList>
    </citation>
    <scope>NUCLEOTIDE SEQUENCE [LARGE SCALE GENOMIC DNA]</scope>
    <source>
        <strain evidence="2 3">U15</strain>
    </source>
</reference>
<dbReference type="AlphaFoldDB" id="A0A239IH46"/>
<evidence type="ECO:0000256" key="1">
    <source>
        <dbReference type="SAM" id="SignalP"/>
    </source>
</evidence>
<feature type="chain" id="PRO_5013054292" evidence="1">
    <location>
        <begin position="23"/>
        <end position="190"/>
    </location>
</feature>
<proteinExistence type="predicted"/>
<dbReference type="Proteomes" id="UP000198284">
    <property type="component" value="Unassembled WGS sequence"/>
</dbReference>
<dbReference type="RefSeq" id="WP_089400043.1">
    <property type="nucleotide sequence ID" value="NZ_FZOT01000009.1"/>
</dbReference>
<evidence type="ECO:0000313" key="3">
    <source>
        <dbReference type="Proteomes" id="UP000198284"/>
    </source>
</evidence>
<sequence length="190" mass="20453">MKRFIRTTAFIMAAAATSTAWSQITPDLVDSTGREVGRFKGDSVTVLYSGQVVRIYVDAHWDYTQGRPLSSGLTWKHVPLYYATADCSGQAYMGTSPTAPVASGAAAPAAGAPYTQPAYGSHFLFAPSKVGTAWTAYISGENPTFQQVAIQSERQYDGSCAAKSYPNLWVTPVVTQTGLEIYGVPPFYVK</sequence>
<dbReference type="EMBL" id="FZOT01000009">
    <property type="protein sequence ID" value="SNS93056.1"/>
    <property type="molecule type" value="Genomic_DNA"/>
</dbReference>
<gene>
    <name evidence="2" type="ORF">SAMN06265795_109115</name>
</gene>
<dbReference type="OrthoDB" id="9152178at2"/>
<evidence type="ECO:0000313" key="2">
    <source>
        <dbReference type="EMBL" id="SNS93056.1"/>
    </source>
</evidence>
<keyword evidence="3" id="KW-1185">Reference proteome</keyword>
<name>A0A239IH46_9BURK</name>
<keyword evidence="1" id="KW-0732">Signal</keyword>
<organism evidence="2 3">
    <name type="scientific">Noviherbaspirillum humi</name>
    <dbReference type="NCBI Taxonomy" id="1688639"/>
    <lineage>
        <taxon>Bacteria</taxon>
        <taxon>Pseudomonadati</taxon>
        <taxon>Pseudomonadota</taxon>
        <taxon>Betaproteobacteria</taxon>
        <taxon>Burkholderiales</taxon>
        <taxon>Oxalobacteraceae</taxon>
        <taxon>Noviherbaspirillum</taxon>
    </lineage>
</organism>
<protein>
    <submittedName>
        <fullName evidence="2">Uncharacterized protein</fullName>
    </submittedName>
</protein>
<feature type="signal peptide" evidence="1">
    <location>
        <begin position="1"/>
        <end position="22"/>
    </location>
</feature>
<accession>A0A239IH46</accession>